<dbReference type="PRINTS" id="PR00368">
    <property type="entry name" value="FADPNR"/>
</dbReference>
<feature type="domain" description="Pyridine nucleotide-disulphide oxidoreductase dimerisation" evidence="6">
    <location>
        <begin position="355"/>
        <end position="460"/>
    </location>
</feature>
<dbReference type="PANTHER" id="PTHR22912">
    <property type="entry name" value="DISULFIDE OXIDOREDUCTASE"/>
    <property type="match status" value="1"/>
</dbReference>
<proteinExistence type="inferred from homology"/>
<dbReference type="InterPro" id="IPR023753">
    <property type="entry name" value="FAD/NAD-binding_dom"/>
</dbReference>
<dbReference type="InterPro" id="IPR050151">
    <property type="entry name" value="Class-I_Pyr_Nuc-Dis_Oxidored"/>
</dbReference>
<keyword evidence="4" id="KW-0274">FAD</keyword>
<evidence type="ECO:0000259" key="7">
    <source>
        <dbReference type="Pfam" id="PF07992"/>
    </source>
</evidence>
<keyword evidence="9" id="KW-1185">Reference proteome</keyword>
<sequence length="477" mass="49837">MPHTQQPQTQELTVDVVVIGGGAVGENAAQYAIEGTDLTAVIVEGHLLGGECSYYACMPSKALLRPLDVAGTSADVDGVSPARLDHGGMLERRDSFVSNYDDSSQVEWAESAGIQVVRGHARLVGERTVRVDDAAALTITARHSVIIATGSEPKVPGEFEGVEAWTSADATGVVEVPERLAIVGGGVVACEAATWLAGLGAQVTLLVRGPDLLSDNEPFAGQSVLEGMKTHGVDVVFNASVTSCRRENPEATGLGKIHGGTVQLQTTAGDFEADEVLLATGRAPRLGDLGLDAVGLTPDHVLDDDLPNSLHAVGDASGDVPLTHWGKYRARVVGAKIRAAATGGPEPFVAEYAPVPQVIFTEPQVAQVGPTEATAREQGIEVVTAEVPYNSTAGSALLRNDVPGRAKIVVDGSTRCVVGATFVGPEAGEQLHAATIAITGQVPVHVLRHAVPSYPTVSELWLRLLEELPGEMRRPRD</sequence>
<name>A0ABV3V5J6_9MICC</name>
<organism evidence="8 9">
    <name type="scientific">Kocuria carniphila</name>
    <dbReference type="NCBI Taxonomy" id="262208"/>
    <lineage>
        <taxon>Bacteria</taxon>
        <taxon>Bacillati</taxon>
        <taxon>Actinomycetota</taxon>
        <taxon>Actinomycetes</taxon>
        <taxon>Micrococcales</taxon>
        <taxon>Micrococcaceae</taxon>
        <taxon>Kocuria</taxon>
    </lineage>
</organism>
<gene>
    <name evidence="8" type="ORF">VVR66_15130</name>
</gene>
<keyword evidence="8" id="KW-0560">Oxidoreductase</keyword>
<dbReference type="PANTHER" id="PTHR22912:SF151">
    <property type="entry name" value="DIHYDROLIPOYL DEHYDROGENASE, MITOCHONDRIAL"/>
    <property type="match status" value="1"/>
</dbReference>
<dbReference type="Pfam" id="PF07992">
    <property type="entry name" value="Pyr_redox_2"/>
    <property type="match status" value="1"/>
</dbReference>
<evidence type="ECO:0000313" key="9">
    <source>
        <dbReference type="Proteomes" id="UP001558481"/>
    </source>
</evidence>
<dbReference type="InterPro" id="IPR036188">
    <property type="entry name" value="FAD/NAD-bd_sf"/>
</dbReference>
<dbReference type="InterPro" id="IPR004099">
    <property type="entry name" value="Pyr_nucl-diS_OxRdtase_dimer"/>
</dbReference>
<comment type="cofactor">
    <cofactor evidence="1">
        <name>FAD</name>
        <dbReference type="ChEBI" id="CHEBI:57692"/>
    </cofactor>
</comment>
<keyword evidence="3" id="KW-0285">Flavoprotein</keyword>
<dbReference type="EC" id="1.-.-.-" evidence="8"/>
<comment type="caution">
    <text evidence="8">The sequence shown here is derived from an EMBL/GenBank/DDBJ whole genome shotgun (WGS) entry which is preliminary data.</text>
</comment>
<evidence type="ECO:0000256" key="5">
    <source>
        <dbReference type="ARBA" id="ARBA00023027"/>
    </source>
</evidence>
<dbReference type="PRINTS" id="PR00411">
    <property type="entry name" value="PNDRDTASEI"/>
</dbReference>
<dbReference type="SUPFAM" id="SSF51905">
    <property type="entry name" value="FAD/NAD(P)-binding domain"/>
    <property type="match status" value="1"/>
</dbReference>
<dbReference type="PIRSF" id="PIRSF000350">
    <property type="entry name" value="Mercury_reductase_MerA"/>
    <property type="match status" value="1"/>
</dbReference>
<dbReference type="InterPro" id="IPR016156">
    <property type="entry name" value="FAD/NAD-linked_Rdtase_dimer_sf"/>
</dbReference>
<keyword evidence="5" id="KW-0520">NAD</keyword>
<dbReference type="RefSeq" id="WP_368630080.1">
    <property type="nucleotide sequence ID" value="NZ_JAYWLT010000035.1"/>
</dbReference>
<evidence type="ECO:0000256" key="2">
    <source>
        <dbReference type="ARBA" id="ARBA00007532"/>
    </source>
</evidence>
<protein>
    <submittedName>
        <fullName evidence="8">NAD(P)/FAD-dependent oxidoreductase</fullName>
        <ecNumber evidence="8">1.-.-.-</ecNumber>
    </submittedName>
</protein>
<comment type="similarity">
    <text evidence="2">Belongs to the class-I pyridine nucleotide-disulfide oxidoreductase family.</text>
</comment>
<dbReference type="Gene3D" id="3.50.50.60">
    <property type="entry name" value="FAD/NAD(P)-binding domain"/>
    <property type="match status" value="2"/>
</dbReference>
<dbReference type="Proteomes" id="UP001558481">
    <property type="component" value="Unassembled WGS sequence"/>
</dbReference>
<dbReference type="SUPFAM" id="SSF55424">
    <property type="entry name" value="FAD/NAD-linked reductases, dimerisation (C-terminal) domain"/>
    <property type="match status" value="1"/>
</dbReference>
<reference evidence="8 9" key="1">
    <citation type="journal article" date="2024" name="Fungal Genet. Biol.">
        <title>The porcine skin microbiome exhibits broad fungal antagonism.</title>
        <authorList>
            <person name="De La Cruz K.F."/>
            <person name="Townsend E.C."/>
            <person name="Alex Cheong J.Z."/>
            <person name="Salamzade R."/>
            <person name="Liu A."/>
            <person name="Sandstrom S."/>
            <person name="Davila E."/>
            <person name="Huang L."/>
            <person name="Xu K.H."/>
            <person name="Wu S.Y."/>
            <person name="Meudt J.J."/>
            <person name="Shanmuganayagam D."/>
            <person name="Gibson A.L.F."/>
            <person name="Kalan L.R."/>
        </authorList>
    </citation>
    <scope>NUCLEOTIDE SEQUENCE [LARGE SCALE GENOMIC DNA]</scope>
    <source>
        <strain evidence="8 9">LK2625</strain>
    </source>
</reference>
<accession>A0ABV3V5J6</accession>
<dbReference type="GO" id="GO:0016491">
    <property type="term" value="F:oxidoreductase activity"/>
    <property type="evidence" value="ECO:0007669"/>
    <property type="project" value="UniProtKB-KW"/>
</dbReference>
<dbReference type="InterPro" id="IPR001100">
    <property type="entry name" value="Pyr_nuc-diS_OxRdtase"/>
</dbReference>
<feature type="domain" description="FAD/NAD(P)-binding" evidence="7">
    <location>
        <begin position="15"/>
        <end position="297"/>
    </location>
</feature>
<dbReference type="Gene3D" id="3.30.390.30">
    <property type="match status" value="1"/>
</dbReference>
<evidence type="ECO:0000313" key="8">
    <source>
        <dbReference type="EMBL" id="MEX3596047.1"/>
    </source>
</evidence>
<evidence type="ECO:0000256" key="4">
    <source>
        <dbReference type="ARBA" id="ARBA00022827"/>
    </source>
</evidence>
<evidence type="ECO:0000259" key="6">
    <source>
        <dbReference type="Pfam" id="PF02852"/>
    </source>
</evidence>
<evidence type="ECO:0000256" key="1">
    <source>
        <dbReference type="ARBA" id="ARBA00001974"/>
    </source>
</evidence>
<dbReference type="Pfam" id="PF02852">
    <property type="entry name" value="Pyr_redox_dim"/>
    <property type="match status" value="1"/>
</dbReference>
<dbReference type="EMBL" id="JAYWLU010000022">
    <property type="protein sequence ID" value="MEX3596047.1"/>
    <property type="molecule type" value="Genomic_DNA"/>
</dbReference>
<evidence type="ECO:0000256" key="3">
    <source>
        <dbReference type="ARBA" id="ARBA00022630"/>
    </source>
</evidence>